<name>A0A6G1JFF8_9PLEO</name>
<sequence length="63" mass="7189">MARCALEYVSVSMAVICHDRPANRISPSPDPPLETWSRPLIPMRIQNPRPRNRPHQLQTTQAS</sequence>
<feature type="region of interest" description="Disordered" evidence="1">
    <location>
        <begin position="44"/>
        <end position="63"/>
    </location>
</feature>
<protein>
    <submittedName>
        <fullName evidence="2">Uncharacterized protein</fullName>
    </submittedName>
</protein>
<evidence type="ECO:0000256" key="1">
    <source>
        <dbReference type="SAM" id="MobiDB-lite"/>
    </source>
</evidence>
<accession>A0A6G1JFF8</accession>
<dbReference type="EMBL" id="MU005573">
    <property type="protein sequence ID" value="KAF2688873.1"/>
    <property type="molecule type" value="Genomic_DNA"/>
</dbReference>
<keyword evidence="3" id="KW-1185">Reference proteome</keyword>
<dbReference type="Proteomes" id="UP000799291">
    <property type="component" value="Unassembled WGS sequence"/>
</dbReference>
<proteinExistence type="predicted"/>
<gene>
    <name evidence="2" type="ORF">K458DRAFT_414569</name>
</gene>
<evidence type="ECO:0000313" key="2">
    <source>
        <dbReference type="EMBL" id="KAF2688873.1"/>
    </source>
</evidence>
<organism evidence="2 3">
    <name type="scientific">Lentithecium fluviatile CBS 122367</name>
    <dbReference type="NCBI Taxonomy" id="1168545"/>
    <lineage>
        <taxon>Eukaryota</taxon>
        <taxon>Fungi</taxon>
        <taxon>Dikarya</taxon>
        <taxon>Ascomycota</taxon>
        <taxon>Pezizomycotina</taxon>
        <taxon>Dothideomycetes</taxon>
        <taxon>Pleosporomycetidae</taxon>
        <taxon>Pleosporales</taxon>
        <taxon>Massarineae</taxon>
        <taxon>Lentitheciaceae</taxon>
        <taxon>Lentithecium</taxon>
    </lineage>
</organism>
<dbReference type="AlphaFoldDB" id="A0A6G1JFF8"/>
<evidence type="ECO:0000313" key="3">
    <source>
        <dbReference type="Proteomes" id="UP000799291"/>
    </source>
</evidence>
<reference evidence="2" key="1">
    <citation type="journal article" date="2020" name="Stud. Mycol.">
        <title>101 Dothideomycetes genomes: a test case for predicting lifestyles and emergence of pathogens.</title>
        <authorList>
            <person name="Haridas S."/>
            <person name="Albert R."/>
            <person name="Binder M."/>
            <person name="Bloem J."/>
            <person name="Labutti K."/>
            <person name="Salamov A."/>
            <person name="Andreopoulos B."/>
            <person name="Baker S."/>
            <person name="Barry K."/>
            <person name="Bills G."/>
            <person name="Bluhm B."/>
            <person name="Cannon C."/>
            <person name="Castanera R."/>
            <person name="Culley D."/>
            <person name="Daum C."/>
            <person name="Ezra D."/>
            <person name="Gonzalez J."/>
            <person name="Henrissat B."/>
            <person name="Kuo A."/>
            <person name="Liang C."/>
            <person name="Lipzen A."/>
            <person name="Lutzoni F."/>
            <person name="Magnuson J."/>
            <person name="Mondo S."/>
            <person name="Nolan M."/>
            <person name="Ohm R."/>
            <person name="Pangilinan J."/>
            <person name="Park H.-J."/>
            <person name="Ramirez L."/>
            <person name="Alfaro M."/>
            <person name="Sun H."/>
            <person name="Tritt A."/>
            <person name="Yoshinaga Y."/>
            <person name="Zwiers L.-H."/>
            <person name="Turgeon B."/>
            <person name="Goodwin S."/>
            <person name="Spatafora J."/>
            <person name="Crous P."/>
            <person name="Grigoriev I."/>
        </authorList>
    </citation>
    <scope>NUCLEOTIDE SEQUENCE</scope>
    <source>
        <strain evidence="2">CBS 122367</strain>
    </source>
</reference>